<keyword evidence="3" id="KW-1185">Reference proteome</keyword>
<dbReference type="Proteomes" id="UP001216390">
    <property type="component" value="Chromosome"/>
</dbReference>
<sequence>MATVVGLGACSTPADDGAGLRSATTTETSASGPTTPPPSSARSEERWVEVTLCTDVGPLRVQMPGPVHLEGPRSLRHIAPPAQGTFALSYGSTDDRRYDAFVIHSAGAEGDTAEARMERVLRTMDGDPGVVELGATEAVGDHVEVPYEETFNDRRLYAHGFALADIVIAIDVGVRAGSPTSELDIARADLARMRATIQLPDPGRPTDCASSQVPLDEPPSDEPTSPDPPTTTTPREV</sequence>
<feature type="region of interest" description="Disordered" evidence="1">
    <location>
        <begin position="1"/>
        <end position="46"/>
    </location>
</feature>
<reference evidence="2" key="1">
    <citation type="submission" date="2023-01" db="EMBL/GenBank/DDBJ databases">
        <title>The diversity of Class Acidimicrobiia in South China Sea sediment environments and the proposal of Iamia marina sp. nov., a novel species of the genus Iamia.</title>
        <authorList>
            <person name="He Y."/>
            <person name="Tian X."/>
        </authorList>
    </citation>
    <scope>NUCLEOTIDE SEQUENCE</scope>
    <source>
        <strain evidence="2">DSM 19957</strain>
    </source>
</reference>
<dbReference type="EMBL" id="CP116942">
    <property type="protein sequence ID" value="WCO67241.1"/>
    <property type="molecule type" value="Genomic_DNA"/>
</dbReference>
<dbReference type="AlphaFoldDB" id="A0AAE9YG91"/>
<dbReference type="RefSeq" id="WP_272736763.1">
    <property type="nucleotide sequence ID" value="NZ_CP116942.1"/>
</dbReference>
<name>A0AAE9YG91_9ACTN</name>
<gene>
    <name evidence="2" type="ORF">PO878_00705</name>
</gene>
<dbReference type="KEGG" id="ima:PO878_00705"/>
<feature type="compositionally biased region" description="Low complexity" evidence="1">
    <location>
        <begin position="21"/>
        <end position="33"/>
    </location>
</feature>
<evidence type="ECO:0000313" key="3">
    <source>
        <dbReference type="Proteomes" id="UP001216390"/>
    </source>
</evidence>
<protein>
    <submittedName>
        <fullName evidence="2">Uncharacterized protein</fullName>
    </submittedName>
</protein>
<proteinExistence type="predicted"/>
<accession>A0AAE9YG91</accession>
<evidence type="ECO:0000256" key="1">
    <source>
        <dbReference type="SAM" id="MobiDB-lite"/>
    </source>
</evidence>
<organism evidence="2 3">
    <name type="scientific">Iamia majanohamensis</name>
    <dbReference type="NCBI Taxonomy" id="467976"/>
    <lineage>
        <taxon>Bacteria</taxon>
        <taxon>Bacillati</taxon>
        <taxon>Actinomycetota</taxon>
        <taxon>Acidimicrobiia</taxon>
        <taxon>Acidimicrobiales</taxon>
        <taxon>Iamiaceae</taxon>
        <taxon>Iamia</taxon>
    </lineage>
</organism>
<feature type="region of interest" description="Disordered" evidence="1">
    <location>
        <begin position="197"/>
        <end position="237"/>
    </location>
</feature>
<evidence type="ECO:0000313" key="2">
    <source>
        <dbReference type="EMBL" id="WCO67241.1"/>
    </source>
</evidence>